<evidence type="ECO:0000259" key="6">
    <source>
        <dbReference type="Pfam" id="PF17846"/>
    </source>
</evidence>
<dbReference type="Pfam" id="PF17846">
    <property type="entry name" value="XRN_M"/>
    <property type="match status" value="2"/>
</dbReference>
<organism evidence="7">
    <name type="scientific">viral metagenome</name>
    <dbReference type="NCBI Taxonomy" id="1070528"/>
    <lineage>
        <taxon>unclassified sequences</taxon>
        <taxon>metagenomes</taxon>
        <taxon>organismal metagenomes</taxon>
    </lineage>
</organism>
<keyword evidence="3" id="KW-0269">Exonuclease</keyword>
<feature type="domain" description="Xrn1 N-terminal" evidence="5">
    <location>
        <begin position="1"/>
        <end position="206"/>
    </location>
</feature>
<dbReference type="AlphaFoldDB" id="A0A6C0B8W9"/>
<evidence type="ECO:0008006" key="8">
    <source>
        <dbReference type="Google" id="ProtNLM"/>
    </source>
</evidence>
<protein>
    <recommendedName>
        <fullName evidence="8">Xrn1 N-terminal domain-containing protein</fullName>
    </recommendedName>
</protein>
<sequence>MGIPSYFFQLMKRHKQVVSSLNLSKKVDNLYLDSNSIIYDVVHSITDPLSKHEFENEVISRVCLKLLSYLQRIQPSRVFIAFDGVPPKAKMKQQRERRYKGWLTSQWLNEKKQWDTVQITPGTAFMKRLDQELVKFFEPYRSQYEEFHLSTSSEFGEGEHKLFSFIRDHPDKHQQQHTMIYGLDSDLIILSLNHLYTCQRITLLREAPAFNMKDRDKEKEKELHTLDINKLSDCITEIMGKDRLHDYIFMTLLLGNDFMPHFPALNLRTTGMDTLLNTYVECMQDKPMMLIGSIQWDNVRYFITALSAKEHGLFMKEQATRNNRNVDNTTLEKRVNNLPMLKREKEYIICPTKPEWQSRYYAQLLPGVNVEDVCTNYVQMLEWNIRYYTTGCSNWTLYYHYAYPPLLEDLAKHIPETQTLAEDRTVVTSDELLAFVLPPALMYYLDTPTFTDNKEKEKIKAKEPILVWSYCTYLWEAHVHY</sequence>
<evidence type="ECO:0000256" key="3">
    <source>
        <dbReference type="ARBA" id="ARBA00022839"/>
    </source>
</evidence>
<evidence type="ECO:0000313" key="7">
    <source>
        <dbReference type="EMBL" id="QHS88482.1"/>
    </source>
</evidence>
<evidence type="ECO:0000259" key="5">
    <source>
        <dbReference type="Pfam" id="PF03159"/>
    </source>
</evidence>
<comment type="similarity">
    <text evidence="4">Belongs to the 5'-3' exonuclease family.</text>
</comment>
<keyword evidence="1" id="KW-0540">Nuclease</keyword>
<accession>A0A6C0B8W9</accession>
<dbReference type="GO" id="GO:0000956">
    <property type="term" value="P:nuclear-transcribed mRNA catabolic process"/>
    <property type="evidence" value="ECO:0007669"/>
    <property type="project" value="TreeGrafter"/>
</dbReference>
<dbReference type="InterPro" id="IPR041412">
    <property type="entry name" value="Xrn1_helical"/>
</dbReference>
<feature type="domain" description="Xrn1 helical" evidence="6">
    <location>
        <begin position="244"/>
        <end position="344"/>
    </location>
</feature>
<proteinExistence type="inferred from homology"/>
<evidence type="ECO:0000256" key="4">
    <source>
        <dbReference type="ARBA" id="ARBA00038299"/>
    </source>
</evidence>
<dbReference type="InterPro" id="IPR027073">
    <property type="entry name" value="5_3_exoribonuclease"/>
</dbReference>
<evidence type="ECO:0000256" key="2">
    <source>
        <dbReference type="ARBA" id="ARBA00022801"/>
    </source>
</evidence>
<dbReference type="PANTHER" id="PTHR12341:SF7">
    <property type="entry name" value="5'-3' EXORIBONUCLEASE 1"/>
    <property type="match status" value="1"/>
</dbReference>
<reference evidence="7" key="1">
    <citation type="journal article" date="2020" name="Nature">
        <title>Giant virus diversity and host interactions through global metagenomics.</title>
        <authorList>
            <person name="Schulz F."/>
            <person name="Roux S."/>
            <person name="Paez-Espino D."/>
            <person name="Jungbluth S."/>
            <person name="Walsh D.A."/>
            <person name="Denef V.J."/>
            <person name="McMahon K.D."/>
            <person name="Konstantinidis K.T."/>
            <person name="Eloe-Fadrosh E.A."/>
            <person name="Kyrpides N.C."/>
            <person name="Woyke T."/>
        </authorList>
    </citation>
    <scope>NUCLEOTIDE SEQUENCE</scope>
    <source>
        <strain evidence="7">GVMAG-M-3300010158-55</strain>
    </source>
</reference>
<feature type="domain" description="Xrn1 helical" evidence="6">
    <location>
        <begin position="356"/>
        <end position="439"/>
    </location>
</feature>
<dbReference type="InterPro" id="IPR004859">
    <property type="entry name" value="Xrn1_N"/>
</dbReference>
<name>A0A6C0B8W9_9ZZZZ</name>
<dbReference type="PANTHER" id="PTHR12341">
    <property type="entry name" value="5'-&gt;3' EXORIBONUCLEASE"/>
    <property type="match status" value="1"/>
</dbReference>
<dbReference type="EMBL" id="MN739097">
    <property type="protein sequence ID" value="QHS88482.1"/>
    <property type="molecule type" value="Genomic_DNA"/>
</dbReference>
<dbReference type="GO" id="GO:0003723">
    <property type="term" value="F:RNA binding"/>
    <property type="evidence" value="ECO:0007669"/>
    <property type="project" value="TreeGrafter"/>
</dbReference>
<dbReference type="GO" id="GO:0005634">
    <property type="term" value="C:nucleus"/>
    <property type="evidence" value="ECO:0007669"/>
    <property type="project" value="TreeGrafter"/>
</dbReference>
<evidence type="ECO:0000256" key="1">
    <source>
        <dbReference type="ARBA" id="ARBA00022722"/>
    </source>
</evidence>
<dbReference type="Gene3D" id="3.40.50.12390">
    <property type="match status" value="1"/>
</dbReference>
<dbReference type="Pfam" id="PF03159">
    <property type="entry name" value="XRN_N"/>
    <property type="match status" value="1"/>
</dbReference>
<dbReference type="GO" id="GO:0004534">
    <property type="term" value="F:5'-3' RNA exonuclease activity"/>
    <property type="evidence" value="ECO:0007669"/>
    <property type="project" value="TreeGrafter"/>
</dbReference>
<keyword evidence="2" id="KW-0378">Hydrolase</keyword>